<evidence type="ECO:0000313" key="3">
    <source>
        <dbReference type="Proteomes" id="UP000196074"/>
    </source>
</evidence>
<dbReference type="RefSeq" id="WP_087215157.1">
    <property type="nucleotide sequence ID" value="NZ_CP144490.1"/>
</dbReference>
<reference evidence="3" key="1">
    <citation type="submission" date="2017-04" db="EMBL/GenBank/DDBJ databases">
        <title>Function of individual gut microbiota members based on whole genome sequencing of pure cultures obtained from chicken caecum.</title>
        <authorList>
            <person name="Medvecky M."/>
            <person name="Cejkova D."/>
            <person name="Polansky O."/>
            <person name="Karasova D."/>
            <person name="Kubasova T."/>
            <person name="Cizek A."/>
            <person name="Rychlik I."/>
        </authorList>
    </citation>
    <scope>NUCLEOTIDE SEQUENCE [LARGE SCALE GENOMIC DNA]</scope>
    <source>
        <strain evidence="3">An144</strain>
    </source>
</reference>
<dbReference type="AlphaFoldDB" id="A0A1Y4R0M6"/>
<accession>A0A1Y4R0M6</accession>
<organism evidence="2 3">
    <name type="scientific">Enterococcus cecorum</name>
    <dbReference type="NCBI Taxonomy" id="44008"/>
    <lineage>
        <taxon>Bacteria</taxon>
        <taxon>Bacillati</taxon>
        <taxon>Bacillota</taxon>
        <taxon>Bacilli</taxon>
        <taxon>Lactobacillales</taxon>
        <taxon>Enterococcaceae</taxon>
        <taxon>Enterococcus</taxon>
    </lineage>
</organism>
<evidence type="ECO:0000313" key="4">
    <source>
        <dbReference type="Proteomes" id="UP000588071"/>
    </source>
</evidence>
<dbReference type="Proteomes" id="UP000196074">
    <property type="component" value="Unassembled WGS sequence"/>
</dbReference>
<name>A0A1Y4R0M6_9ENTE</name>
<sequence>MFIKVNHKWSEETDSFYLNVFEVNAVYSLSGRTYIAYSGKNMMLEVVETPEEVLEKIGDRLQVNVLPVDVNKLDEK</sequence>
<evidence type="ECO:0000313" key="1">
    <source>
        <dbReference type="EMBL" id="NME50423.1"/>
    </source>
</evidence>
<gene>
    <name evidence="2" type="ORF">B5E88_07655</name>
    <name evidence="1" type="ORF">HF857_09390</name>
</gene>
<dbReference type="Proteomes" id="UP000588071">
    <property type="component" value="Unassembled WGS sequence"/>
</dbReference>
<evidence type="ECO:0000313" key="2">
    <source>
        <dbReference type="EMBL" id="OUQ10063.1"/>
    </source>
</evidence>
<reference evidence="1 4" key="3">
    <citation type="submission" date="2020-04" db="EMBL/GenBank/DDBJ databases">
        <authorList>
            <person name="Hitch T.C.A."/>
            <person name="Wylensek D."/>
            <person name="Clavel T."/>
        </authorList>
    </citation>
    <scope>NUCLEOTIDE SEQUENCE [LARGE SCALE GENOMIC DNA]</scope>
    <source>
        <strain evidence="1 4">WCA-380-WT-3C</strain>
    </source>
</reference>
<comment type="caution">
    <text evidence="2">The sequence shown here is derived from an EMBL/GenBank/DDBJ whole genome shotgun (WGS) entry which is preliminary data.</text>
</comment>
<protein>
    <submittedName>
        <fullName evidence="2">Uncharacterized protein</fullName>
    </submittedName>
</protein>
<dbReference type="EMBL" id="JABAFV010000017">
    <property type="protein sequence ID" value="NME50423.1"/>
    <property type="molecule type" value="Genomic_DNA"/>
</dbReference>
<reference evidence="2" key="2">
    <citation type="journal article" date="2018" name="BMC Genomics">
        <title>Whole genome sequencing and function prediction of 133 gut anaerobes isolated from chicken caecum in pure cultures.</title>
        <authorList>
            <person name="Medvecky M."/>
            <person name="Cejkova D."/>
            <person name="Polansky O."/>
            <person name="Karasova D."/>
            <person name="Kubasova T."/>
            <person name="Cizek A."/>
            <person name="Rychlik I."/>
        </authorList>
    </citation>
    <scope>NUCLEOTIDE SEQUENCE</scope>
    <source>
        <strain evidence="2">An144</strain>
    </source>
</reference>
<proteinExistence type="predicted"/>
<dbReference type="EMBL" id="NFLC01000013">
    <property type="protein sequence ID" value="OUQ10063.1"/>
    <property type="molecule type" value="Genomic_DNA"/>
</dbReference>